<dbReference type="PANTHER" id="PTHR30327">
    <property type="entry name" value="UNCHARACTERIZED PROTEIN YQGE"/>
    <property type="match status" value="1"/>
</dbReference>
<dbReference type="PANTHER" id="PTHR30327:SF1">
    <property type="entry name" value="UPF0301 PROTEIN YQGE"/>
    <property type="match status" value="1"/>
</dbReference>
<proteinExistence type="inferred from homology"/>
<dbReference type="Pfam" id="PF02622">
    <property type="entry name" value="DUF179"/>
    <property type="match status" value="1"/>
</dbReference>
<dbReference type="OrthoDB" id="9807486at2"/>
<evidence type="ECO:0000256" key="2">
    <source>
        <dbReference type="HAMAP-Rule" id="MF_00758"/>
    </source>
</evidence>
<dbReference type="STRING" id="443610.VE25_14240"/>
<accession>A0A0F5FQS7</accession>
<dbReference type="PATRIC" id="fig|443610.3.peg.1092"/>
<organism evidence="3 4">
    <name type="scientific">Devosia geojensis</name>
    <dbReference type="NCBI Taxonomy" id="443610"/>
    <lineage>
        <taxon>Bacteria</taxon>
        <taxon>Pseudomonadati</taxon>
        <taxon>Pseudomonadota</taxon>
        <taxon>Alphaproteobacteria</taxon>
        <taxon>Hyphomicrobiales</taxon>
        <taxon>Devosiaceae</taxon>
        <taxon>Devosia</taxon>
    </lineage>
</organism>
<dbReference type="Gene3D" id="3.40.1740.10">
    <property type="entry name" value="VC0467-like"/>
    <property type="match status" value="1"/>
</dbReference>
<dbReference type="Proteomes" id="UP000033632">
    <property type="component" value="Unassembled WGS sequence"/>
</dbReference>
<reference evidence="3 4" key="1">
    <citation type="submission" date="2015-03" db="EMBL/GenBank/DDBJ databases">
        <authorList>
            <person name="Hassan Y.I."/>
            <person name="Lepp D."/>
            <person name="Li X.-Z."/>
            <person name="Zhou T."/>
        </authorList>
    </citation>
    <scope>NUCLEOTIDE SEQUENCE [LARGE SCALE GENOMIC DNA]</scope>
    <source>
        <strain evidence="3 4">BD-c194</strain>
    </source>
</reference>
<evidence type="ECO:0000256" key="1">
    <source>
        <dbReference type="ARBA" id="ARBA00009600"/>
    </source>
</evidence>
<dbReference type="EMBL" id="JZEX01000122">
    <property type="protein sequence ID" value="KKB11173.1"/>
    <property type="molecule type" value="Genomic_DNA"/>
</dbReference>
<keyword evidence="4" id="KW-1185">Reference proteome</keyword>
<dbReference type="SUPFAM" id="SSF143456">
    <property type="entry name" value="VC0467-like"/>
    <property type="match status" value="1"/>
</dbReference>
<dbReference type="HAMAP" id="MF_00758">
    <property type="entry name" value="UPF0301"/>
    <property type="match status" value="1"/>
</dbReference>
<dbReference type="GO" id="GO:0005829">
    <property type="term" value="C:cytosol"/>
    <property type="evidence" value="ECO:0007669"/>
    <property type="project" value="TreeGrafter"/>
</dbReference>
<dbReference type="InterPro" id="IPR003774">
    <property type="entry name" value="AlgH-like"/>
</dbReference>
<comment type="similarity">
    <text evidence="1 2">Belongs to the UPF0301 (AlgH) family.</text>
</comment>
<evidence type="ECO:0000313" key="4">
    <source>
        <dbReference type="Proteomes" id="UP000033632"/>
    </source>
</evidence>
<protein>
    <recommendedName>
        <fullName evidence="2">UPF0301 protein VE25_14240</fullName>
    </recommendedName>
</protein>
<name>A0A0F5FQS7_9HYPH</name>
<dbReference type="AlphaFoldDB" id="A0A0F5FQS7"/>
<dbReference type="RefSeq" id="WP_046109308.1">
    <property type="nucleotide sequence ID" value="NZ_JZEX01000122.1"/>
</dbReference>
<gene>
    <name evidence="3" type="ORF">VE25_14240</name>
</gene>
<evidence type="ECO:0000313" key="3">
    <source>
        <dbReference type="EMBL" id="KKB11173.1"/>
    </source>
</evidence>
<dbReference type="NCBIfam" id="NF001268">
    <property type="entry name" value="PRK00228.1-4"/>
    <property type="match status" value="1"/>
</dbReference>
<comment type="caution">
    <text evidence="3">The sequence shown here is derived from an EMBL/GenBank/DDBJ whole genome shotgun (WGS) entry which is preliminary data.</text>
</comment>
<sequence>MDTLEGQFLVAMPDMGDERFAESVIYLVGHNADGAMGLVINHSFAEMKFGDILEELDLGDPDMIIRLPDSIRERQVLRGGPVERGRGFVLHSPDYSSLNTFPTPSGICLTATLDILKAIAFGPSPKSSLFALGCCSWGPGQLDSEMLQNGWLTTPFSQELLFDVPYDERYDTALQSLHITRASFSQDAGHA</sequence>